<dbReference type="Gene3D" id="3.50.50.60">
    <property type="entry name" value="FAD/NAD(P)-binding domain"/>
    <property type="match status" value="1"/>
</dbReference>
<dbReference type="GO" id="GO:0016491">
    <property type="term" value="F:oxidoreductase activity"/>
    <property type="evidence" value="ECO:0007669"/>
    <property type="project" value="UniProtKB-KW"/>
</dbReference>
<dbReference type="InterPro" id="IPR039650">
    <property type="entry name" value="HdrA-like"/>
</dbReference>
<proteinExistence type="predicted"/>
<keyword evidence="5" id="KW-0411">Iron-sulfur</keyword>
<comment type="caution">
    <text evidence="6">The sequence shown here is derived from an EMBL/GenBank/DDBJ whole genome shotgun (WGS) entry which is preliminary data.</text>
</comment>
<dbReference type="AlphaFoldDB" id="X1AMU8"/>
<keyword evidence="4" id="KW-0408">Iron</keyword>
<protein>
    <recommendedName>
        <fullName evidence="7">FAD/NAD(P)-binding domain-containing protein</fullName>
    </recommendedName>
</protein>
<name>X1AMU8_9ZZZZ</name>
<dbReference type="GO" id="GO:0046872">
    <property type="term" value="F:metal ion binding"/>
    <property type="evidence" value="ECO:0007669"/>
    <property type="project" value="UniProtKB-KW"/>
</dbReference>
<feature type="non-terminal residue" evidence="6">
    <location>
        <position position="1"/>
    </location>
</feature>
<dbReference type="Pfam" id="PF12831">
    <property type="entry name" value="FAD_oxidored"/>
    <property type="match status" value="1"/>
</dbReference>
<keyword evidence="1" id="KW-0004">4Fe-4S</keyword>
<evidence type="ECO:0000256" key="3">
    <source>
        <dbReference type="ARBA" id="ARBA00023002"/>
    </source>
</evidence>
<sequence length="281" mass="31029">ENLFTCSQDTQDKMKEVIERERLNRVVVAACTPTTHEKLFQETLRDAGLNKYLLEMANIRNQCSWVHSNDPRAATDKSKDLVRMAVARAHLMRPLSEPTVSVDDKALVVGGGISGMTAALGLADQGFRTYLVEQSSELGGNALRLLNTWRGDEIASRVEKMVRQVEGHPLIDVYKECSIKEASGFAGNFQTTISQNGTDIGLEHGVVVVAVGGKEYKPTEYLYSEDERVLTHLELDTAISKGDKKVTGARTAVFIQCVGSREPERPYCSKVCCTHTMKSAF</sequence>
<evidence type="ECO:0000256" key="5">
    <source>
        <dbReference type="ARBA" id="ARBA00023014"/>
    </source>
</evidence>
<reference evidence="6" key="1">
    <citation type="journal article" date="2014" name="Front. Microbiol.">
        <title>High frequency of phylogenetically diverse reductive dehalogenase-homologous genes in deep subseafloor sedimentary metagenomes.</title>
        <authorList>
            <person name="Kawai M."/>
            <person name="Futagami T."/>
            <person name="Toyoda A."/>
            <person name="Takaki Y."/>
            <person name="Nishi S."/>
            <person name="Hori S."/>
            <person name="Arai W."/>
            <person name="Tsubouchi T."/>
            <person name="Morono Y."/>
            <person name="Uchiyama I."/>
            <person name="Ito T."/>
            <person name="Fujiyama A."/>
            <person name="Inagaki F."/>
            <person name="Takami H."/>
        </authorList>
    </citation>
    <scope>NUCLEOTIDE SEQUENCE</scope>
    <source>
        <strain evidence="6">Expedition CK06-06</strain>
    </source>
</reference>
<evidence type="ECO:0000256" key="1">
    <source>
        <dbReference type="ARBA" id="ARBA00022485"/>
    </source>
</evidence>
<dbReference type="PANTHER" id="PTHR43498">
    <property type="entry name" value="FERREDOXIN:COB-COM HETERODISULFIDE REDUCTASE SUBUNIT A"/>
    <property type="match status" value="1"/>
</dbReference>
<dbReference type="PANTHER" id="PTHR43498:SF1">
    <property type="entry name" value="COB--COM HETERODISULFIDE REDUCTASE IRON-SULFUR SUBUNIT A"/>
    <property type="match status" value="1"/>
</dbReference>
<dbReference type="GO" id="GO:0051539">
    <property type="term" value="F:4 iron, 4 sulfur cluster binding"/>
    <property type="evidence" value="ECO:0007669"/>
    <property type="project" value="UniProtKB-KW"/>
</dbReference>
<evidence type="ECO:0008006" key="7">
    <source>
        <dbReference type="Google" id="ProtNLM"/>
    </source>
</evidence>
<evidence type="ECO:0000313" key="6">
    <source>
        <dbReference type="EMBL" id="GAG61231.1"/>
    </source>
</evidence>
<dbReference type="InterPro" id="IPR036188">
    <property type="entry name" value="FAD/NAD-bd_sf"/>
</dbReference>
<keyword evidence="3" id="KW-0560">Oxidoreductase</keyword>
<dbReference type="EMBL" id="BART01007655">
    <property type="protein sequence ID" value="GAG61231.1"/>
    <property type="molecule type" value="Genomic_DNA"/>
</dbReference>
<accession>X1AMU8</accession>
<evidence type="ECO:0000256" key="2">
    <source>
        <dbReference type="ARBA" id="ARBA00022723"/>
    </source>
</evidence>
<organism evidence="6">
    <name type="scientific">marine sediment metagenome</name>
    <dbReference type="NCBI Taxonomy" id="412755"/>
    <lineage>
        <taxon>unclassified sequences</taxon>
        <taxon>metagenomes</taxon>
        <taxon>ecological metagenomes</taxon>
    </lineage>
</organism>
<dbReference type="SUPFAM" id="SSF51905">
    <property type="entry name" value="FAD/NAD(P)-binding domain"/>
    <property type="match status" value="1"/>
</dbReference>
<evidence type="ECO:0000256" key="4">
    <source>
        <dbReference type="ARBA" id="ARBA00023004"/>
    </source>
</evidence>
<gene>
    <name evidence="6" type="ORF">S01H4_17389</name>
</gene>
<keyword evidence="2" id="KW-0479">Metal-binding</keyword>